<name>A0A3M8AZZ2_9BACL</name>
<reference evidence="1 2" key="1">
    <citation type="submission" date="2018-10" db="EMBL/GenBank/DDBJ databases">
        <title>Phylogenomics of Brevibacillus.</title>
        <authorList>
            <person name="Dunlap C."/>
        </authorList>
    </citation>
    <scope>NUCLEOTIDE SEQUENCE [LARGE SCALE GENOMIC DNA]</scope>
    <source>
        <strain evidence="1 2">NRRL NRS 1219</strain>
    </source>
</reference>
<dbReference type="OrthoDB" id="2473166at2"/>
<sequence length="65" mass="7443">MLETIVVPVHNVMKRVPVLTTVHLRVYKMLENGIEINTIAADRQMRRAVNDLCRLGWVKASGDRN</sequence>
<dbReference type="EMBL" id="RHHN01000027">
    <property type="protein sequence ID" value="RNB56781.1"/>
    <property type="molecule type" value="Genomic_DNA"/>
</dbReference>
<gene>
    <name evidence="1" type="ORF">EB820_08600</name>
</gene>
<proteinExistence type="predicted"/>
<evidence type="ECO:0000313" key="2">
    <source>
        <dbReference type="Proteomes" id="UP000276178"/>
    </source>
</evidence>
<dbReference type="RefSeq" id="WP_007781976.1">
    <property type="nucleotide sequence ID" value="NZ_JBCMGU010000068.1"/>
</dbReference>
<dbReference type="Proteomes" id="UP000276178">
    <property type="component" value="Unassembled WGS sequence"/>
</dbReference>
<protein>
    <submittedName>
        <fullName evidence="1">Uncharacterized protein</fullName>
    </submittedName>
</protein>
<organism evidence="1 2">
    <name type="scientific">Brevibacillus agri</name>
    <dbReference type="NCBI Taxonomy" id="51101"/>
    <lineage>
        <taxon>Bacteria</taxon>
        <taxon>Bacillati</taxon>
        <taxon>Bacillota</taxon>
        <taxon>Bacilli</taxon>
        <taxon>Bacillales</taxon>
        <taxon>Paenibacillaceae</taxon>
        <taxon>Brevibacillus</taxon>
    </lineage>
</organism>
<evidence type="ECO:0000313" key="1">
    <source>
        <dbReference type="EMBL" id="RNB56781.1"/>
    </source>
</evidence>
<comment type="caution">
    <text evidence="1">The sequence shown here is derived from an EMBL/GenBank/DDBJ whole genome shotgun (WGS) entry which is preliminary data.</text>
</comment>
<accession>A0A3M8AZZ2</accession>
<dbReference type="AlphaFoldDB" id="A0A3M8AZZ2"/>